<evidence type="ECO:0000313" key="8">
    <source>
        <dbReference type="EMBL" id="ORY33412.1"/>
    </source>
</evidence>
<dbReference type="GO" id="GO:0003735">
    <property type="term" value="F:structural constituent of ribosome"/>
    <property type="evidence" value="ECO:0007669"/>
    <property type="project" value="InterPro"/>
</dbReference>
<dbReference type="InterPro" id="IPR036249">
    <property type="entry name" value="Thioredoxin-like_sf"/>
</dbReference>
<reference evidence="8 9" key="1">
    <citation type="submission" date="2016-07" db="EMBL/GenBank/DDBJ databases">
        <title>Pervasive Adenine N6-methylation of Active Genes in Fungi.</title>
        <authorList>
            <consortium name="DOE Joint Genome Institute"/>
            <person name="Mondo S.J."/>
            <person name="Dannebaum R.O."/>
            <person name="Kuo R.C."/>
            <person name="Labutti K."/>
            <person name="Haridas S."/>
            <person name="Kuo A."/>
            <person name="Salamov A."/>
            <person name="Ahrendt S.R."/>
            <person name="Lipzen A."/>
            <person name="Sullivan W."/>
            <person name="Andreopoulos W.B."/>
            <person name="Clum A."/>
            <person name="Lindquist E."/>
            <person name="Daum C."/>
            <person name="Ramamoorthy G.K."/>
            <person name="Gryganskyi A."/>
            <person name="Culley D."/>
            <person name="Magnuson J.K."/>
            <person name="James T.Y."/>
            <person name="O'Malley M.A."/>
            <person name="Stajich J.E."/>
            <person name="Spatafora J.W."/>
            <person name="Visel A."/>
            <person name="Grigoriev I.V."/>
        </authorList>
    </citation>
    <scope>NUCLEOTIDE SEQUENCE [LARGE SCALE GENOMIC DNA]</scope>
    <source>
        <strain evidence="8 9">68-887.2</strain>
    </source>
</reference>
<comment type="caution">
    <text evidence="8">The sequence shown here is derived from an EMBL/GenBank/DDBJ whole genome shotgun (WGS) entry which is preliminary data.</text>
</comment>
<organism evidence="8 9">
    <name type="scientific">Naematelia encephala</name>
    <dbReference type="NCBI Taxonomy" id="71784"/>
    <lineage>
        <taxon>Eukaryota</taxon>
        <taxon>Fungi</taxon>
        <taxon>Dikarya</taxon>
        <taxon>Basidiomycota</taxon>
        <taxon>Agaricomycotina</taxon>
        <taxon>Tremellomycetes</taxon>
        <taxon>Tremellales</taxon>
        <taxon>Naemateliaceae</taxon>
        <taxon>Naematelia</taxon>
    </lineage>
</organism>
<dbReference type="Pfam" id="PF05047">
    <property type="entry name" value="L51_S25_CI-B8"/>
    <property type="match status" value="1"/>
</dbReference>
<feature type="domain" description="Ribosomal protein/NADH dehydrogenase" evidence="7">
    <location>
        <begin position="41"/>
        <end position="110"/>
    </location>
</feature>
<evidence type="ECO:0000259" key="7">
    <source>
        <dbReference type="SMART" id="SM00916"/>
    </source>
</evidence>
<evidence type="ECO:0000256" key="2">
    <source>
        <dbReference type="ARBA" id="ARBA00006073"/>
    </source>
</evidence>
<keyword evidence="9" id="KW-1185">Reference proteome</keyword>
<dbReference type="GO" id="GO:0032543">
    <property type="term" value="P:mitochondrial translation"/>
    <property type="evidence" value="ECO:0007669"/>
    <property type="project" value="InterPro"/>
</dbReference>
<accession>A0A1Y2BF00</accession>
<dbReference type="InParanoid" id="A0A1Y2BF00"/>
<dbReference type="Proteomes" id="UP000193986">
    <property type="component" value="Unassembled WGS sequence"/>
</dbReference>
<gene>
    <name evidence="8" type="ORF">BCR39DRAFT_519897</name>
</gene>
<comment type="similarity">
    <text evidence="2">Belongs to the mitochondrion-specific ribosomal protein mL43 family.</text>
</comment>
<evidence type="ECO:0000256" key="5">
    <source>
        <dbReference type="ARBA" id="ARBA00023274"/>
    </source>
</evidence>
<dbReference type="PANTHER" id="PTHR21396:SF2">
    <property type="entry name" value="LARGE RIBOSOMAL SUBUNIT PROTEIN ML43"/>
    <property type="match status" value="1"/>
</dbReference>
<dbReference type="AlphaFoldDB" id="A0A1Y2BF00"/>
<comment type="subcellular location">
    <subcellularLocation>
        <location evidence="1">Mitochondrion</location>
    </subcellularLocation>
</comment>
<evidence type="ECO:0000256" key="1">
    <source>
        <dbReference type="ARBA" id="ARBA00004173"/>
    </source>
</evidence>
<dbReference type="PANTHER" id="PTHR21396">
    <property type="entry name" value="39S RIBOSOMAL PROTEIN L43"/>
    <property type="match status" value="1"/>
</dbReference>
<protein>
    <recommendedName>
        <fullName evidence="6">Large ribosomal subunit protein mL43</fullName>
    </recommendedName>
</protein>
<keyword evidence="3" id="KW-0689">Ribosomal protein</keyword>
<dbReference type="InterPro" id="IPR039927">
    <property type="entry name" value="Ribosomal_mL43"/>
</dbReference>
<dbReference type="Gene3D" id="3.40.30.10">
    <property type="entry name" value="Glutaredoxin"/>
    <property type="match status" value="1"/>
</dbReference>
<keyword evidence="4" id="KW-0496">Mitochondrion</keyword>
<keyword evidence="5" id="KW-0687">Ribonucleoprotein</keyword>
<dbReference type="SMART" id="SM00916">
    <property type="entry name" value="L51_S25_CI-B8"/>
    <property type="match status" value="1"/>
</dbReference>
<dbReference type="FunCoup" id="A0A1Y2BF00">
    <property type="interactions" value="125"/>
</dbReference>
<sequence>MPRILPSNIKVPTTIPVPGFRHFLTPLRKLIFDYDPYQLRHEGIRTYIKSHLVSMAKANPEVEVVVRKTKRGEAALLRGHYVNGRDKVICVNRLEHNQVAQKVDLLLNSSGAKMKHIRRIQVEAAPGGEAARGIWSAIHDQARPNGGYRL</sequence>
<dbReference type="GO" id="GO:0005762">
    <property type="term" value="C:mitochondrial large ribosomal subunit"/>
    <property type="evidence" value="ECO:0007669"/>
    <property type="project" value="TreeGrafter"/>
</dbReference>
<dbReference type="OrthoDB" id="88at2759"/>
<evidence type="ECO:0000256" key="3">
    <source>
        <dbReference type="ARBA" id="ARBA00022980"/>
    </source>
</evidence>
<name>A0A1Y2BF00_9TREE</name>
<dbReference type="STRING" id="71784.A0A1Y2BF00"/>
<evidence type="ECO:0000256" key="4">
    <source>
        <dbReference type="ARBA" id="ARBA00023128"/>
    </source>
</evidence>
<evidence type="ECO:0000313" key="9">
    <source>
        <dbReference type="Proteomes" id="UP000193986"/>
    </source>
</evidence>
<proteinExistence type="inferred from homology"/>
<dbReference type="InterPro" id="IPR007741">
    <property type="entry name" value="Ribosomal_mL43/mS25/NADH_DH"/>
</dbReference>
<dbReference type="SUPFAM" id="SSF52833">
    <property type="entry name" value="Thioredoxin-like"/>
    <property type="match status" value="1"/>
</dbReference>
<evidence type="ECO:0000256" key="6">
    <source>
        <dbReference type="ARBA" id="ARBA00035188"/>
    </source>
</evidence>
<dbReference type="EMBL" id="MCFC01000006">
    <property type="protein sequence ID" value="ORY33412.1"/>
    <property type="molecule type" value="Genomic_DNA"/>
</dbReference>